<keyword evidence="3" id="KW-0963">Cytoplasm</keyword>
<evidence type="ECO:0000256" key="1">
    <source>
        <dbReference type="ARBA" id="ARBA00006806"/>
    </source>
</evidence>
<keyword evidence="3" id="KW-0493">Microtubule</keyword>
<evidence type="ECO:0000313" key="5">
    <source>
        <dbReference type="EMBL" id="CAD9665061.1"/>
    </source>
</evidence>
<dbReference type="InterPro" id="IPR036126">
    <property type="entry name" value="TBCA_sf"/>
</dbReference>
<dbReference type="GO" id="GO:0005829">
    <property type="term" value="C:cytosol"/>
    <property type="evidence" value="ECO:0007669"/>
    <property type="project" value="TreeGrafter"/>
</dbReference>
<name>A0A7S2W3S2_9STRA</name>
<comment type="similarity">
    <text evidence="1 3">Belongs to the TBCA family.</text>
</comment>
<comment type="subcellular location">
    <subcellularLocation>
        <location evidence="3">Cytoplasm</location>
        <location evidence="3">Cytoskeleton</location>
    </subcellularLocation>
</comment>
<dbReference type="GO" id="GO:0048487">
    <property type="term" value="F:beta-tubulin binding"/>
    <property type="evidence" value="ECO:0007669"/>
    <property type="project" value="InterPro"/>
</dbReference>
<dbReference type="GO" id="GO:0007023">
    <property type="term" value="P:post-chaperonin tubulin folding pathway"/>
    <property type="evidence" value="ECO:0007669"/>
    <property type="project" value="UniProtKB-UniRule"/>
</dbReference>
<dbReference type="InterPro" id="IPR004226">
    <property type="entry name" value="TBCA"/>
</dbReference>
<keyword evidence="2 3" id="KW-0143">Chaperone</keyword>
<evidence type="ECO:0000256" key="3">
    <source>
        <dbReference type="RuleBase" id="RU364030"/>
    </source>
</evidence>
<dbReference type="Pfam" id="PF02970">
    <property type="entry name" value="TBCA"/>
    <property type="match status" value="1"/>
</dbReference>
<dbReference type="SUPFAM" id="SSF46988">
    <property type="entry name" value="Tubulin chaperone cofactor A"/>
    <property type="match status" value="1"/>
</dbReference>
<gene>
    <name evidence="5" type="ORF">RMAR1173_LOCUS2334</name>
</gene>
<dbReference type="PANTHER" id="PTHR21500:SF0">
    <property type="entry name" value="TUBULIN-SPECIFIC CHAPERONE A"/>
    <property type="match status" value="1"/>
</dbReference>
<keyword evidence="3" id="KW-0206">Cytoskeleton</keyword>
<dbReference type="Gene3D" id="1.20.58.90">
    <property type="match status" value="1"/>
</dbReference>
<dbReference type="GO" id="GO:0007021">
    <property type="term" value="P:tubulin complex assembly"/>
    <property type="evidence" value="ECO:0007669"/>
    <property type="project" value="UniProtKB-UniRule"/>
</dbReference>
<dbReference type="GO" id="GO:0005874">
    <property type="term" value="C:microtubule"/>
    <property type="evidence" value="ECO:0007669"/>
    <property type="project" value="UniProtKB-KW"/>
</dbReference>
<protein>
    <recommendedName>
        <fullName evidence="3">Tubulin-specific chaperone A</fullName>
    </recommendedName>
</protein>
<feature type="compositionally biased region" description="Basic and acidic residues" evidence="4">
    <location>
        <begin position="135"/>
        <end position="147"/>
    </location>
</feature>
<reference evidence="5" key="1">
    <citation type="submission" date="2021-01" db="EMBL/GenBank/DDBJ databases">
        <authorList>
            <person name="Corre E."/>
            <person name="Pelletier E."/>
            <person name="Niang G."/>
            <person name="Scheremetjew M."/>
            <person name="Finn R."/>
            <person name="Kale V."/>
            <person name="Holt S."/>
            <person name="Cochrane G."/>
            <person name="Meng A."/>
            <person name="Brown T."/>
            <person name="Cohen L."/>
        </authorList>
    </citation>
    <scope>NUCLEOTIDE SEQUENCE</scope>
    <source>
        <strain evidence="5">CCMP1243</strain>
    </source>
</reference>
<evidence type="ECO:0000256" key="4">
    <source>
        <dbReference type="SAM" id="MobiDB-lite"/>
    </source>
</evidence>
<dbReference type="AlphaFoldDB" id="A0A7S2W3S2"/>
<comment type="subunit">
    <text evidence="3">Supercomplex made of cofactors A to E. Cofactors A and D function by capturing and stabilizing tubulin in a quasi-native conformation. Cofactor E binds to the cofactor D-tubulin complex; interaction with cofactor C then causes the release of tubulin polypeptides that are committed to the native state.</text>
</comment>
<proteinExistence type="inferred from homology"/>
<evidence type="ECO:0000256" key="2">
    <source>
        <dbReference type="ARBA" id="ARBA00023186"/>
    </source>
</evidence>
<accession>A0A7S2W3S2</accession>
<feature type="region of interest" description="Disordered" evidence="4">
    <location>
        <begin position="120"/>
        <end position="147"/>
    </location>
</feature>
<dbReference type="PANTHER" id="PTHR21500">
    <property type="entry name" value="TUBULIN-SPECIFIC CHAPERONE A"/>
    <property type="match status" value="1"/>
</dbReference>
<organism evidence="5">
    <name type="scientific">Rhizochromulina marina</name>
    <dbReference type="NCBI Taxonomy" id="1034831"/>
    <lineage>
        <taxon>Eukaryota</taxon>
        <taxon>Sar</taxon>
        <taxon>Stramenopiles</taxon>
        <taxon>Ochrophyta</taxon>
        <taxon>Dictyochophyceae</taxon>
        <taxon>Rhizochromulinales</taxon>
        <taxon>Rhizochromulina</taxon>
    </lineage>
</organism>
<sequence length="147" mass="16263">MAARRGAAPPDPAKQLRIKCNVVTRMAKEVAFYHREAEENEARVQKFKDAGKDIHDVKKAEEVLEESYMMIPDSKNRLQKAVEDLLVFVEEHRKEEGVAGTEQLEAALQVLTEHGAEVKTTAAGGAADEDQGAASEEHGDFKEGEIF</sequence>
<dbReference type="EMBL" id="HBHJ01003644">
    <property type="protein sequence ID" value="CAD9665061.1"/>
    <property type="molecule type" value="Transcribed_RNA"/>
</dbReference>